<gene>
    <name evidence="3" type="ORF">D4A81_04555</name>
</gene>
<feature type="compositionally biased region" description="Low complexity" evidence="1">
    <location>
        <begin position="738"/>
        <end position="751"/>
    </location>
</feature>
<dbReference type="InterPro" id="IPR038765">
    <property type="entry name" value="Papain-like_cys_pep_sf"/>
</dbReference>
<dbReference type="SUPFAM" id="SSF69360">
    <property type="entry name" value="Cell wall binding repeat"/>
    <property type="match status" value="1"/>
</dbReference>
<evidence type="ECO:0000313" key="3">
    <source>
        <dbReference type="EMBL" id="AYA99270.1"/>
    </source>
</evidence>
<keyword evidence="4" id="KW-1185">Reference proteome</keyword>
<organism evidence="3 4">
    <name type="scientific">Lachnoanaerobaculum umeaense</name>
    <dbReference type="NCBI Taxonomy" id="617123"/>
    <lineage>
        <taxon>Bacteria</taxon>
        <taxon>Bacillati</taxon>
        <taxon>Bacillota</taxon>
        <taxon>Clostridia</taxon>
        <taxon>Lachnospirales</taxon>
        <taxon>Lachnospiraceae</taxon>
        <taxon>Lachnoanaerobaculum</taxon>
    </lineage>
</organism>
<dbReference type="Pfam" id="PF19085">
    <property type="entry name" value="Choline_bind_2"/>
    <property type="match status" value="1"/>
</dbReference>
<accession>A0A385PYT8</accession>
<evidence type="ECO:0000256" key="1">
    <source>
        <dbReference type="SAM" id="MobiDB-lite"/>
    </source>
</evidence>
<feature type="chain" id="PRO_5043725010" evidence="2">
    <location>
        <begin position="24"/>
        <end position="868"/>
    </location>
</feature>
<evidence type="ECO:0000256" key="2">
    <source>
        <dbReference type="SAM" id="SignalP"/>
    </source>
</evidence>
<dbReference type="PANTHER" id="PTHR40903">
    <property type="entry name" value="GLYCINE-RICH CELL WALL STRUCTURAL PROTEIN 1-LIKE"/>
    <property type="match status" value="1"/>
</dbReference>
<dbReference type="OrthoDB" id="2065274at2"/>
<name>A0A385PYT8_9FIRM</name>
<dbReference type="SUPFAM" id="SSF54001">
    <property type="entry name" value="Cysteine proteinases"/>
    <property type="match status" value="1"/>
</dbReference>
<dbReference type="EMBL" id="CP032364">
    <property type="protein sequence ID" value="AYA99270.1"/>
    <property type="molecule type" value="Genomic_DNA"/>
</dbReference>
<dbReference type="Gene3D" id="3.10.620.30">
    <property type="match status" value="1"/>
</dbReference>
<dbReference type="InterPro" id="IPR018337">
    <property type="entry name" value="Cell_wall/Cho-bd_repeat"/>
</dbReference>
<dbReference type="RefSeq" id="WP_111525362.1">
    <property type="nucleotide sequence ID" value="NZ_CP032364.1"/>
</dbReference>
<feature type="compositionally biased region" description="Basic and acidic residues" evidence="1">
    <location>
        <begin position="591"/>
        <end position="665"/>
    </location>
</feature>
<dbReference type="PANTHER" id="PTHR40903:SF1">
    <property type="entry name" value="HYPHALLY REGULATED CELL WALL PROTEIN 3"/>
    <property type="match status" value="1"/>
</dbReference>
<dbReference type="Gene3D" id="2.10.270.10">
    <property type="entry name" value="Cholin Binding"/>
    <property type="match status" value="1"/>
</dbReference>
<feature type="signal peptide" evidence="2">
    <location>
        <begin position="1"/>
        <end position="23"/>
    </location>
</feature>
<evidence type="ECO:0000313" key="4">
    <source>
        <dbReference type="Proteomes" id="UP000265562"/>
    </source>
</evidence>
<dbReference type="Pfam" id="PF01841">
    <property type="entry name" value="Transglut_core"/>
    <property type="match status" value="1"/>
</dbReference>
<dbReference type="KEGG" id="lua:D4A81_04555"/>
<proteinExistence type="predicted"/>
<feature type="compositionally biased region" description="Gly residues" evidence="1">
    <location>
        <begin position="674"/>
        <end position="737"/>
    </location>
</feature>
<keyword evidence="2" id="KW-0732">Signal</keyword>
<dbReference type="Proteomes" id="UP000265562">
    <property type="component" value="Chromosome"/>
</dbReference>
<dbReference type="Pfam" id="PF19127">
    <property type="entry name" value="Choline_bind_3"/>
    <property type="match status" value="1"/>
</dbReference>
<sequence length="868" mass="97403">MRKMMTKALAVMLTVCMLPLPNATILAYGDTGARGYEMDGDIIPSGYVSEDFNEDDFEIATLSDAISTPGYQGNRYQSKKLTSIYDTDMVLTEDEIENGVDIPLNGEELLNKLLEGDVVVEKGEELSFDDDMSYLDYLFENHIDGMEYPEIDPDLIRTQAVNTTSVEDIINEAYEAVVVKGEKRISSVYDHKTKRRLRKLIMGGSPLVRYLADQMTFGITPIYVTGNYSEEELKSAFSEANWQNQMILEEDFPEYNYTYWNTNNWGEKIYRINVNYEFPNPEERKNLQIEMLDKAESIIDHIGLYTNGQYIQELYAINDYLIDNGSYATEVASRKIENTMQRKAYGILVEESGVCTSYARAFQLVSRMAGFICVVDGGIVVDSNREEGRHAWNLVCTEVNNNVYRNWLLVDPTWNDDENEFGQPRNTYLMIPKVASRRNRVSNNAKFSTRGDFSNIYQSFMSFDFDYMKYSGHSATRSSEFIDDLCEYIRRGYVPLYYRCEWELSSINMNYVCDEVYRRTNVSLSMRTTGVDAYIVNIECLSNGSSHDLTYTAKGLNELKEVNGRYVESPLEYPAYMHCTKPDPEPEITEDERRADEEEARRIQEEEAERRRQEEEAERRRQEAAEKKRQEAEKKRQEAEKKRQEEEKKRQEEEERKKQEEERRKQNQNNSKSGGSGGGGGSKSGGSGGGGGSKSGGSGGGGGSKSGGSGGGGGSKSGGSGGGGGSKSGGSGGGGGSKSQNNNGKSSSASGWKQDAHGWWYQNANGSYPRNAWSQIGGAWYLFNASGYMTTGWQHSNGAWYYLGSNGAMLTNWVNHGGRWYFMNGSGIMMANSWVQSGGKWYYMGADGAMLVNTRTPDGYMVKADGSL</sequence>
<dbReference type="AlphaFoldDB" id="A0A385PYT8"/>
<feature type="region of interest" description="Disordered" evidence="1">
    <location>
        <begin position="575"/>
        <end position="752"/>
    </location>
</feature>
<reference evidence="3 4" key="1">
    <citation type="submission" date="2018-09" db="EMBL/GenBank/DDBJ databases">
        <title>Genome sequencing of Lachnoanaerobaculum umeaense DSM 23576.</title>
        <authorList>
            <person name="Kook J.-K."/>
            <person name="Park S.-N."/>
            <person name="Lim Y.K."/>
        </authorList>
    </citation>
    <scope>NUCLEOTIDE SEQUENCE [LARGE SCALE GENOMIC DNA]</scope>
    <source>
        <strain evidence="4">DSM 23576 \ CCUG 58757</strain>
    </source>
</reference>
<dbReference type="PROSITE" id="PS51170">
    <property type="entry name" value="CW"/>
    <property type="match status" value="3"/>
</dbReference>
<protein>
    <submittedName>
        <fullName evidence="3">Uncharacterized protein</fullName>
    </submittedName>
</protein>
<dbReference type="InterPro" id="IPR002931">
    <property type="entry name" value="Transglutaminase-like"/>
</dbReference>